<evidence type="ECO:0000313" key="2">
    <source>
        <dbReference type="EMBL" id="EDP97440.1"/>
    </source>
</evidence>
<dbReference type="OrthoDB" id="1437325at2"/>
<dbReference type="AlphaFoldDB" id="A9DPI1"/>
<evidence type="ECO:0000313" key="3">
    <source>
        <dbReference type="Proteomes" id="UP000002945"/>
    </source>
</evidence>
<dbReference type="STRING" id="391587.KAOT1_19797"/>
<protein>
    <recommendedName>
        <fullName evidence="4">Membrane or secreted protein</fullName>
    </recommendedName>
</protein>
<dbReference type="RefSeq" id="WP_007096490.1">
    <property type="nucleotide sequence ID" value="NZ_CP142125.1"/>
</dbReference>
<organism evidence="2 3">
    <name type="scientific">Kordia algicida OT-1</name>
    <dbReference type="NCBI Taxonomy" id="391587"/>
    <lineage>
        <taxon>Bacteria</taxon>
        <taxon>Pseudomonadati</taxon>
        <taxon>Bacteroidota</taxon>
        <taxon>Flavobacteriia</taxon>
        <taxon>Flavobacteriales</taxon>
        <taxon>Flavobacteriaceae</taxon>
        <taxon>Kordia</taxon>
    </lineage>
</organism>
<comment type="caution">
    <text evidence="2">The sequence shown here is derived from an EMBL/GenBank/DDBJ whole genome shotgun (WGS) entry which is preliminary data.</text>
</comment>
<evidence type="ECO:0000256" key="1">
    <source>
        <dbReference type="SAM" id="MobiDB-lite"/>
    </source>
</evidence>
<gene>
    <name evidence="2" type="ORF">KAOT1_19797</name>
</gene>
<proteinExistence type="predicted"/>
<dbReference type="HOGENOM" id="CLU_113689_0_0_10"/>
<dbReference type="Proteomes" id="UP000002945">
    <property type="component" value="Unassembled WGS sequence"/>
</dbReference>
<dbReference type="EMBL" id="ABIB01000002">
    <property type="protein sequence ID" value="EDP97440.1"/>
    <property type="molecule type" value="Genomic_DNA"/>
</dbReference>
<keyword evidence="3" id="KW-1185">Reference proteome</keyword>
<dbReference type="Gene3D" id="3.40.30.10">
    <property type="entry name" value="Glutaredoxin"/>
    <property type="match status" value="1"/>
</dbReference>
<feature type="region of interest" description="Disordered" evidence="1">
    <location>
        <begin position="214"/>
        <end position="235"/>
    </location>
</feature>
<name>A9DPI1_9FLAO</name>
<dbReference type="eggNOG" id="ENOG5030HX5">
    <property type="taxonomic scope" value="Bacteria"/>
</dbReference>
<accession>A9DPI1</accession>
<evidence type="ECO:0008006" key="4">
    <source>
        <dbReference type="Google" id="ProtNLM"/>
    </source>
</evidence>
<reference evidence="2 3" key="1">
    <citation type="journal article" date="2011" name="J. Bacteriol.">
        <title>Genome sequence of the algicidal bacterium Kordia algicida OT-1.</title>
        <authorList>
            <person name="Lee H.S."/>
            <person name="Kang S.G."/>
            <person name="Kwon K.K."/>
            <person name="Lee J.H."/>
            <person name="Kim S.J."/>
        </authorList>
    </citation>
    <scope>NUCLEOTIDE SEQUENCE [LARGE SCALE GENOMIC DNA]</scope>
    <source>
        <strain evidence="2 3">OT-1</strain>
    </source>
</reference>
<sequence>MKKKIILGVLFLLPVSIVLILLFTTHNYTPLPVIKMNVSELVNYDSIEERDIQFEGKITILGFLGNNVKDRKINVLNLNQKIYKRFSGFKHFQLVMLVTPGQREEIEELKFQISRFADELKSWNFVEVDDRELTRIFEGLDSPLTLDQYNSSDFVYIIDKDKNLRGRFDDRSKTEIQEEATPYMLYGYNTTLISELSGKMTDDIRILFEEYRGKSKKEQSQDRRKEIIEVDKNEK</sequence>